<dbReference type="Pfam" id="PF01753">
    <property type="entry name" value="zf-MYND"/>
    <property type="match status" value="1"/>
</dbReference>
<evidence type="ECO:0000313" key="15">
    <source>
        <dbReference type="Proteomes" id="UP000001056"/>
    </source>
</evidence>
<evidence type="ECO:0000256" key="3">
    <source>
        <dbReference type="ARBA" id="ARBA00012180"/>
    </source>
</evidence>
<dbReference type="Gene3D" id="3.30.420.10">
    <property type="entry name" value="Ribonuclease H-like superfamily/Ribonuclease H"/>
    <property type="match status" value="1"/>
</dbReference>
<dbReference type="PROSITE" id="PS50879">
    <property type="entry name" value="RNASE_H_1"/>
    <property type="match status" value="1"/>
</dbReference>
<feature type="region of interest" description="Disordered" evidence="11">
    <location>
        <begin position="565"/>
        <end position="584"/>
    </location>
</feature>
<evidence type="ECO:0000256" key="7">
    <source>
        <dbReference type="ARBA" id="ARBA00022771"/>
    </source>
</evidence>
<feature type="domain" description="RNase H type-1" evidence="13">
    <location>
        <begin position="401"/>
        <end position="556"/>
    </location>
</feature>
<keyword evidence="15" id="KW-1185">Reference proteome</keyword>
<protein>
    <recommendedName>
        <fullName evidence="3">ribonuclease H</fullName>
        <ecNumber evidence="3">3.1.26.4</ecNumber>
    </recommendedName>
</protein>
<evidence type="ECO:0000256" key="11">
    <source>
        <dbReference type="SAM" id="MobiDB-lite"/>
    </source>
</evidence>
<dbReference type="InterPro" id="IPR036397">
    <property type="entry name" value="RNaseH_sf"/>
</dbReference>
<comment type="catalytic activity">
    <reaction evidence="1">
        <text>Endonucleolytic cleavage to 5'-phosphomonoester.</text>
        <dbReference type="EC" id="3.1.26.4"/>
    </reaction>
</comment>
<evidence type="ECO:0000256" key="6">
    <source>
        <dbReference type="ARBA" id="ARBA00022759"/>
    </source>
</evidence>
<dbReference type="InterPro" id="IPR002156">
    <property type="entry name" value="RNaseH_domain"/>
</dbReference>
<feature type="compositionally biased region" description="Polar residues" evidence="11">
    <location>
        <begin position="568"/>
        <end position="577"/>
    </location>
</feature>
<dbReference type="Pfam" id="PF00075">
    <property type="entry name" value="RNase_H"/>
    <property type="match status" value="1"/>
</dbReference>
<dbReference type="GeneID" id="4387498"/>
<comment type="similarity">
    <text evidence="2">Belongs to the RNase H family.</text>
</comment>
<evidence type="ECO:0000259" key="13">
    <source>
        <dbReference type="PROSITE" id="PS50879"/>
    </source>
</evidence>
<evidence type="ECO:0000256" key="10">
    <source>
        <dbReference type="PROSITE-ProRule" id="PRU00134"/>
    </source>
</evidence>
<dbReference type="PANTHER" id="PTHR10642">
    <property type="entry name" value="RIBONUCLEASE H1"/>
    <property type="match status" value="1"/>
</dbReference>
<dbReference type="GO" id="GO:0004523">
    <property type="term" value="F:RNA-DNA hybrid ribonuclease activity"/>
    <property type="evidence" value="ECO:0007669"/>
    <property type="project" value="UniProtKB-EC"/>
</dbReference>
<proteinExistence type="inferred from homology"/>
<dbReference type="InParanoid" id="Q2HHV6"/>
<dbReference type="InterPro" id="IPR012337">
    <property type="entry name" value="RNaseH-like_sf"/>
</dbReference>
<evidence type="ECO:0000256" key="8">
    <source>
        <dbReference type="ARBA" id="ARBA00022801"/>
    </source>
</evidence>
<dbReference type="InterPro" id="IPR050092">
    <property type="entry name" value="RNase_H"/>
</dbReference>
<evidence type="ECO:0000259" key="12">
    <source>
        <dbReference type="PROSITE" id="PS50865"/>
    </source>
</evidence>
<dbReference type="PANTHER" id="PTHR10642:SF26">
    <property type="entry name" value="RIBONUCLEASE H1"/>
    <property type="match status" value="1"/>
</dbReference>
<dbReference type="CDD" id="cd13934">
    <property type="entry name" value="RNase_H_Dikarya_like"/>
    <property type="match status" value="1"/>
</dbReference>
<keyword evidence="5" id="KW-0479">Metal-binding</keyword>
<dbReference type="OMA" id="ELWKIPR"/>
<evidence type="ECO:0000256" key="5">
    <source>
        <dbReference type="ARBA" id="ARBA00022723"/>
    </source>
</evidence>
<evidence type="ECO:0000256" key="4">
    <source>
        <dbReference type="ARBA" id="ARBA00022722"/>
    </source>
</evidence>
<dbReference type="PROSITE" id="PS01360">
    <property type="entry name" value="ZF_MYND_1"/>
    <property type="match status" value="1"/>
</dbReference>
<keyword evidence="8" id="KW-0378">Hydrolase</keyword>
<name>Q2HHV6_CHAGB</name>
<evidence type="ECO:0000313" key="14">
    <source>
        <dbReference type="EMBL" id="EAQ91963.1"/>
    </source>
</evidence>
<gene>
    <name evidence="14" type="ORF">CHGG_00198</name>
</gene>
<dbReference type="OrthoDB" id="245563at2759"/>
<dbReference type="STRING" id="306901.Q2HHV6"/>
<dbReference type="EMBL" id="CH408029">
    <property type="protein sequence ID" value="EAQ91963.1"/>
    <property type="molecule type" value="Genomic_DNA"/>
</dbReference>
<dbReference type="InterPro" id="IPR002893">
    <property type="entry name" value="Znf_MYND"/>
</dbReference>
<dbReference type="Proteomes" id="UP000001056">
    <property type="component" value="Unassembled WGS sequence"/>
</dbReference>
<organism evidence="14 15">
    <name type="scientific">Chaetomium globosum (strain ATCC 6205 / CBS 148.51 / DSM 1962 / NBRC 6347 / NRRL 1970)</name>
    <name type="common">Soil fungus</name>
    <dbReference type="NCBI Taxonomy" id="306901"/>
    <lineage>
        <taxon>Eukaryota</taxon>
        <taxon>Fungi</taxon>
        <taxon>Dikarya</taxon>
        <taxon>Ascomycota</taxon>
        <taxon>Pezizomycotina</taxon>
        <taxon>Sordariomycetes</taxon>
        <taxon>Sordariomycetidae</taxon>
        <taxon>Sordariales</taxon>
        <taxon>Chaetomiaceae</taxon>
        <taxon>Chaetomium</taxon>
    </lineage>
</organism>
<dbReference type="SUPFAM" id="SSF53098">
    <property type="entry name" value="Ribonuclease H-like"/>
    <property type="match status" value="1"/>
</dbReference>
<dbReference type="GO" id="GO:0003676">
    <property type="term" value="F:nucleic acid binding"/>
    <property type="evidence" value="ECO:0007669"/>
    <property type="project" value="InterPro"/>
</dbReference>
<dbReference type="SUPFAM" id="SSF144232">
    <property type="entry name" value="HIT/MYND zinc finger-like"/>
    <property type="match status" value="1"/>
</dbReference>
<dbReference type="AlphaFoldDB" id="Q2HHV6"/>
<sequence>MSWFERTSQRCAVCPVRSGLLRCGGCNVIRYCGPEHQSAHRREHKKACTTINNTQKNLAREEAALREDRHDILMPADVFNTGVGKFWGIYGTRDYMRARFAAADALLQVDTVAAVEKSLEHFTDMLRLCRSDNLGVRDAIPPLLLRLGREQECYDFLKWWATVDDNYDWANPALPYLDIENANAFESFDWPREKLAHLVTVTLLKLRLLLDFQACERDFGYSAGGLTEFDRPIGRLVKSKIQTSSTQRTATTVKALKGQYHQLCRIVNHANPYFWDALLDEGGGVPVMPEYYAAGSPEEAQLVLHWCKKAWEESEDALVMVEEDTRQFVQVYKGPAQTAGPPAPRMAAAELGPGDLERRRGVGRVFPSKIQDTLPTSSLSDLFPATPVSGGQTVRFIYRDDPGKLLLYIDGACTDNGQPNPRGGWAVVYGPTDDASGRLEEKGPFGHESVPTSNRAELRAAIAALRLRNWEQDGFDGMVIATDSSYVVDGATGWTQGWTVNGWRTQSGRAVKNKDLWELLLGEVERWADRGFQITFWKIPRELNVGADALAKAAASMARPEPVFRDVTATSPQSTASRGGGRTEPKPRVLALCLDYEDMFQSIYGSLIAKITSKATIERVTKPEVALTMLSEEPPPSVILVTDGAITRQQKLCERVIDLLRGGTAVILAGCFSSMVTQGQFNRFFARLGLPWQRGSYQRESVKLRPQVVGDRLAARLPSSYSQKALFITDVESSAVWYAERENSNEAAVVFATVGAGKLGYVGDVNGEEGSEAVVLAMCGLLDGRA</sequence>
<feature type="domain" description="MYND-type" evidence="12">
    <location>
        <begin position="11"/>
        <end position="48"/>
    </location>
</feature>
<evidence type="ECO:0000256" key="9">
    <source>
        <dbReference type="ARBA" id="ARBA00022833"/>
    </source>
</evidence>
<evidence type="ECO:0000256" key="1">
    <source>
        <dbReference type="ARBA" id="ARBA00000077"/>
    </source>
</evidence>
<keyword evidence="4" id="KW-0540">Nuclease</keyword>
<dbReference type="GO" id="GO:0008270">
    <property type="term" value="F:zinc ion binding"/>
    <property type="evidence" value="ECO:0007669"/>
    <property type="project" value="UniProtKB-KW"/>
</dbReference>
<keyword evidence="6" id="KW-0255">Endonuclease</keyword>
<dbReference type="PROSITE" id="PS50865">
    <property type="entry name" value="ZF_MYND_2"/>
    <property type="match status" value="1"/>
</dbReference>
<evidence type="ECO:0000256" key="2">
    <source>
        <dbReference type="ARBA" id="ARBA00005300"/>
    </source>
</evidence>
<accession>Q2HHV6</accession>
<dbReference type="HOGENOM" id="CLU_026792_0_0_1"/>
<dbReference type="VEuPathDB" id="FungiDB:CHGG_00198"/>
<reference evidence="15" key="1">
    <citation type="journal article" date="2015" name="Genome Announc.">
        <title>Draft genome sequence of the cellulolytic fungus Chaetomium globosum.</title>
        <authorList>
            <person name="Cuomo C.A."/>
            <person name="Untereiner W.A."/>
            <person name="Ma L.-J."/>
            <person name="Grabherr M."/>
            <person name="Birren B.W."/>
        </authorList>
    </citation>
    <scope>NUCLEOTIDE SEQUENCE [LARGE SCALE GENOMIC DNA]</scope>
    <source>
        <strain evidence="15">ATCC 6205 / CBS 148.51 / DSM 1962 / NBRC 6347 / NRRL 1970</strain>
    </source>
</reference>
<dbReference type="GO" id="GO:0043137">
    <property type="term" value="P:DNA replication, removal of RNA primer"/>
    <property type="evidence" value="ECO:0007669"/>
    <property type="project" value="TreeGrafter"/>
</dbReference>
<dbReference type="RefSeq" id="XP_001219419.1">
    <property type="nucleotide sequence ID" value="XM_001219418.1"/>
</dbReference>
<dbReference type="eggNOG" id="KOG3752">
    <property type="taxonomic scope" value="Eukaryota"/>
</dbReference>
<dbReference type="EC" id="3.1.26.4" evidence="3"/>
<dbReference type="Gene3D" id="6.10.140.2220">
    <property type="match status" value="1"/>
</dbReference>
<keyword evidence="7 10" id="KW-0863">Zinc-finger</keyword>
<keyword evidence="9" id="KW-0862">Zinc</keyword>